<dbReference type="Proteomes" id="UP000062255">
    <property type="component" value="Chromosome"/>
</dbReference>
<dbReference type="SUPFAM" id="SSF54427">
    <property type="entry name" value="NTF2-like"/>
    <property type="match status" value="1"/>
</dbReference>
<dbReference type="CDD" id="cd00531">
    <property type="entry name" value="NTF2_like"/>
    <property type="match status" value="1"/>
</dbReference>
<accession>A0A0K0XFK3</accession>
<evidence type="ECO:0000313" key="2">
    <source>
        <dbReference type="EMBL" id="AKS36132.1"/>
    </source>
</evidence>
<dbReference type="EMBL" id="CP012150">
    <property type="protein sequence ID" value="AKS36132.1"/>
    <property type="molecule type" value="Genomic_DNA"/>
</dbReference>
<name>A0A0K0XFK3_MYCGD</name>
<dbReference type="KEGG" id="mgo:AFA91_06370"/>
<dbReference type="InterPro" id="IPR037401">
    <property type="entry name" value="SnoaL-like"/>
</dbReference>
<dbReference type="Pfam" id="PF12680">
    <property type="entry name" value="SnoaL_2"/>
    <property type="match status" value="1"/>
</dbReference>
<dbReference type="PATRIC" id="fig|134601.6.peg.1324"/>
<dbReference type="Gene3D" id="3.10.450.50">
    <property type="match status" value="1"/>
</dbReference>
<dbReference type="InterPro" id="IPR032710">
    <property type="entry name" value="NTF2-like_dom_sf"/>
</dbReference>
<reference evidence="2 3" key="1">
    <citation type="submission" date="2015-07" db="EMBL/GenBank/DDBJ databases">
        <title>Complete genome sequence of Mycobacterium goodii X7B, a facultative thermophilic biodesulfurizing bacterium.</title>
        <authorList>
            <person name="Yu B."/>
            <person name="Li F."/>
            <person name="Xu P."/>
        </authorList>
    </citation>
    <scope>NUCLEOTIDE SEQUENCE [LARGE SCALE GENOMIC DNA]</scope>
    <source>
        <strain evidence="2 3">X7B</strain>
    </source>
</reference>
<dbReference type="AlphaFoldDB" id="A0A0K0XFK3"/>
<evidence type="ECO:0000313" key="3">
    <source>
        <dbReference type="Proteomes" id="UP000062255"/>
    </source>
</evidence>
<protein>
    <recommendedName>
        <fullName evidence="1">SnoaL-like domain-containing protein</fullName>
    </recommendedName>
</protein>
<gene>
    <name evidence="2" type="ORF">AFA91_06370</name>
</gene>
<sequence>MPNLSTSAVLQLHQDQLRHLLNKDMDAWVDTFAQDAVFELPFAPSGYPQRLVGKAAIREYVKDYAKHIDLQRFYDVVIHPGHESETLVVEAAVEGRVLATNQPYRVRYVWVYTEANGKIIRQRDYWNPAAVVDALGGDAAMRNAFNVTP</sequence>
<feature type="domain" description="SnoaL-like" evidence="1">
    <location>
        <begin position="18"/>
        <end position="121"/>
    </location>
</feature>
<organism evidence="2 3">
    <name type="scientific">Mycolicibacterium goodii</name>
    <name type="common">Mycobacterium goodii</name>
    <dbReference type="NCBI Taxonomy" id="134601"/>
    <lineage>
        <taxon>Bacteria</taxon>
        <taxon>Bacillati</taxon>
        <taxon>Actinomycetota</taxon>
        <taxon>Actinomycetes</taxon>
        <taxon>Mycobacteriales</taxon>
        <taxon>Mycobacteriaceae</taxon>
        <taxon>Mycolicibacterium</taxon>
    </lineage>
</organism>
<proteinExistence type="predicted"/>
<evidence type="ECO:0000259" key="1">
    <source>
        <dbReference type="Pfam" id="PF12680"/>
    </source>
</evidence>